<accession>X0YRR3</accession>
<name>X0YRR3_9ZZZZ</name>
<dbReference type="EMBL" id="BARS01057410">
    <property type="protein sequence ID" value="GAG51078.1"/>
    <property type="molecule type" value="Genomic_DNA"/>
</dbReference>
<dbReference type="AlphaFoldDB" id="X0YRR3"/>
<evidence type="ECO:0000313" key="2">
    <source>
        <dbReference type="EMBL" id="GAG51078.1"/>
    </source>
</evidence>
<gene>
    <name evidence="2" type="ORF">S01H1_84182</name>
</gene>
<proteinExistence type="predicted"/>
<reference evidence="2" key="1">
    <citation type="journal article" date="2014" name="Front. Microbiol.">
        <title>High frequency of phylogenetically diverse reductive dehalogenase-homologous genes in deep subseafloor sedimentary metagenomes.</title>
        <authorList>
            <person name="Kawai M."/>
            <person name="Futagami T."/>
            <person name="Toyoda A."/>
            <person name="Takaki Y."/>
            <person name="Nishi S."/>
            <person name="Hori S."/>
            <person name="Arai W."/>
            <person name="Tsubouchi T."/>
            <person name="Morono Y."/>
            <person name="Uchiyama I."/>
            <person name="Ito T."/>
            <person name="Fujiyama A."/>
            <person name="Inagaki F."/>
            <person name="Takami H."/>
        </authorList>
    </citation>
    <scope>NUCLEOTIDE SEQUENCE</scope>
    <source>
        <strain evidence="2">Expedition CK06-06</strain>
    </source>
</reference>
<evidence type="ECO:0000256" key="1">
    <source>
        <dbReference type="SAM" id="MobiDB-lite"/>
    </source>
</evidence>
<protein>
    <submittedName>
        <fullName evidence="2">Uncharacterized protein</fullName>
    </submittedName>
</protein>
<feature type="non-terminal residue" evidence="2">
    <location>
        <position position="1"/>
    </location>
</feature>
<comment type="caution">
    <text evidence="2">The sequence shown here is derived from an EMBL/GenBank/DDBJ whole genome shotgun (WGS) entry which is preliminary data.</text>
</comment>
<organism evidence="2">
    <name type="scientific">marine sediment metagenome</name>
    <dbReference type="NCBI Taxonomy" id="412755"/>
    <lineage>
        <taxon>unclassified sequences</taxon>
        <taxon>metagenomes</taxon>
        <taxon>ecological metagenomes</taxon>
    </lineage>
</organism>
<feature type="region of interest" description="Disordered" evidence="1">
    <location>
        <begin position="59"/>
        <end position="80"/>
    </location>
</feature>
<sequence length="80" mass="9649">YVQELDESFDYYIEERAYIEGKYFDGDDAKASSREQRWRAKLEEKEDKDFSMDRLGRQESFGFEDGASSPQFDPLDRWSW</sequence>